<keyword evidence="1" id="KW-0479">Metal-binding</keyword>
<comment type="caution">
    <text evidence="6">The sequence shown here is derived from an EMBL/GenBank/DDBJ whole genome shotgun (WGS) entry which is preliminary data.</text>
</comment>
<evidence type="ECO:0000256" key="2">
    <source>
        <dbReference type="ARBA" id="ARBA00022801"/>
    </source>
</evidence>
<evidence type="ECO:0000256" key="1">
    <source>
        <dbReference type="ARBA" id="ARBA00022723"/>
    </source>
</evidence>
<gene>
    <name evidence="6" type="ORF">DES39_0270</name>
</gene>
<sequence>METHLSISLSQRDNNAKILHITDTHLFANNDALLGVRTNESFQAVIDEIKHQSDDYDLIVATGDFVQDGSRAAYTRFVQTIKQLPTPCVWLPGNHDVYAEMKAVFTQHGLPEKKVILVGEHWLIVLLNSQVVGKPYGYLPPSELEFLAATLANYPDRYVAVFLHHHPIRSNCDWLDQHCLKNSDTLGEIVSQHHNIRSIAWGHIHQAIEKTWYHCHVFSTPSTCVQFKPACHNFTLADDGPGWRVIELSDNGGVKSMSYSLENDSFLPDISQQGY</sequence>
<dbReference type="Pfam" id="PF00149">
    <property type="entry name" value="Metallophos"/>
    <property type="match status" value="1"/>
</dbReference>
<dbReference type="InterPro" id="IPR029052">
    <property type="entry name" value="Metallo-depent_PP-like"/>
</dbReference>
<dbReference type="GO" id="GO:0004112">
    <property type="term" value="F:cyclic-nucleotide phosphodiesterase activity"/>
    <property type="evidence" value="ECO:0007669"/>
    <property type="project" value="InterPro"/>
</dbReference>
<dbReference type="PANTHER" id="PTHR42988">
    <property type="entry name" value="PHOSPHOHYDROLASE"/>
    <property type="match status" value="1"/>
</dbReference>
<evidence type="ECO:0000259" key="5">
    <source>
        <dbReference type="Pfam" id="PF00149"/>
    </source>
</evidence>
<evidence type="ECO:0000256" key="3">
    <source>
        <dbReference type="ARBA" id="ARBA00023004"/>
    </source>
</evidence>
<evidence type="ECO:0000313" key="6">
    <source>
        <dbReference type="EMBL" id="RKS87059.1"/>
    </source>
</evidence>
<dbReference type="AlphaFoldDB" id="A0A495RI74"/>
<dbReference type="InterPro" id="IPR004843">
    <property type="entry name" value="Calcineurin-like_PHP"/>
</dbReference>
<accession>A0A495RI74</accession>
<dbReference type="CDD" id="cd07402">
    <property type="entry name" value="MPP_GpdQ"/>
    <property type="match status" value="1"/>
</dbReference>
<proteinExistence type="inferred from homology"/>
<dbReference type="Proteomes" id="UP000278542">
    <property type="component" value="Unassembled WGS sequence"/>
</dbReference>
<keyword evidence="2" id="KW-0378">Hydrolase</keyword>
<dbReference type="InterPro" id="IPR026575">
    <property type="entry name" value="GpdQ/CpdA-like"/>
</dbReference>
<dbReference type="Gene3D" id="3.60.21.10">
    <property type="match status" value="1"/>
</dbReference>
<protein>
    <submittedName>
        <fullName evidence="6">Icc protein</fullName>
    </submittedName>
</protein>
<reference evidence="6 7" key="1">
    <citation type="submission" date="2018-10" db="EMBL/GenBank/DDBJ databases">
        <title>Genomic Encyclopedia of Type Strains, Phase IV (KMG-IV): sequencing the most valuable type-strain genomes for metagenomic binning, comparative biology and taxonomic classification.</title>
        <authorList>
            <person name="Goeker M."/>
        </authorList>
    </citation>
    <scope>NUCLEOTIDE SEQUENCE [LARGE SCALE GENOMIC DNA]</scope>
    <source>
        <strain evidence="6 7">DSM 22228</strain>
    </source>
</reference>
<comment type="similarity">
    <text evidence="4">Belongs to the cyclic nucleotide phosphodiesterase class-III family.</text>
</comment>
<name>A0A495RI74_9GAMM</name>
<keyword evidence="7" id="KW-1185">Reference proteome</keyword>
<dbReference type="GO" id="GO:0046872">
    <property type="term" value="F:metal ion binding"/>
    <property type="evidence" value="ECO:0007669"/>
    <property type="project" value="UniProtKB-KW"/>
</dbReference>
<feature type="domain" description="Calcineurin-like phosphoesterase" evidence="5">
    <location>
        <begin position="17"/>
        <end position="206"/>
    </location>
</feature>
<dbReference type="NCBIfam" id="NF008359">
    <property type="entry name" value="PRK11148.1"/>
    <property type="match status" value="1"/>
</dbReference>
<evidence type="ECO:0000313" key="7">
    <source>
        <dbReference type="Proteomes" id="UP000278542"/>
    </source>
</evidence>
<dbReference type="InterPro" id="IPR050884">
    <property type="entry name" value="CNP_phosphodiesterase-III"/>
</dbReference>
<keyword evidence="3" id="KW-0408">Iron</keyword>
<dbReference type="SUPFAM" id="SSF56300">
    <property type="entry name" value="Metallo-dependent phosphatases"/>
    <property type="match status" value="1"/>
</dbReference>
<organism evidence="6 7">
    <name type="scientific">Orbus hercynius</name>
    <dbReference type="NCBI Taxonomy" id="593135"/>
    <lineage>
        <taxon>Bacteria</taxon>
        <taxon>Pseudomonadati</taxon>
        <taxon>Pseudomonadota</taxon>
        <taxon>Gammaproteobacteria</taxon>
        <taxon>Orbales</taxon>
        <taxon>Orbaceae</taxon>
        <taxon>Orbus</taxon>
    </lineage>
</organism>
<dbReference type="EMBL" id="RBWY01000001">
    <property type="protein sequence ID" value="RKS87059.1"/>
    <property type="molecule type" value="Genomic_DNA"/>
</dbReference>
<dbReference type="PANTHER" id="PTHR42988:SF2">
    <property type="entry name" value="CYCLIC NUCLEOTIDE PHOSPHODIESTERASE CBUA0032-RELATED"/>
    <property type="match status" value="1"/>
</dbReference>
<evidence type="ECO:0000256" key="4">
    <source>
        <dbReference type="ARBA" id="ARBA00025742"/>
    </source>
</evidence>